<dbReference type="Proteomes" id="UP000240542">
    <property type="component" value="Unassembled WGS sequence"/>
</dbReference>
<dbReference type="AlphaFoldDB" id="A0A2P8DIM9"/>
<dbReference type="EMBL" id="PYGA01000009">
    <property type="protein sequence ID" value="PSK97082.1"/>
    <property type="molecule type" value="Genomic_DNA"/>
</dbReference>
<comment type="caution">
    <text evidence="1">The sequence shown here is derived from an EMBL/GenBank/DDBJ whole genome shotgun (WGS) entry which is preliminary data.</text>
</comment>
<proteinExistence type="predicted"/>
<gene>
    <name evidence="1" type="ORF">CLV63_10985</name>
</gene>
<dbReference type="RefSeq" id="WP_106583480.1">
    <property type="nucleotide sequence ID" value="NZ_PYGA01000009.1"/>
</dbReference>
<sequence length="234" mass="24816">MELPEPRYEDGRILVPLGGVALDNGDYTVAVLDDDGTPHPAGTSDPCLSIAGRAAYIGRARTRDLRTYRASCGTLRLRVRAASPYAEVERVDVGEGIDGAGAVGVTGVIACADREPGTVEASLHARHRGGAGTVDAPAELVDGEFSAVIPMGPLAAAHDFGRAHNEWDLWLRTPSGELRLGAHADDIRGKKHRVVYPGRTLGDTGTPLRGHPYYTVDDELSILLRSDHPVKGAV</sequence>
<organism evidence="1 2">
    <name type="scientific">Murinocardiopsis flavida</name>
    <dbReference type="NCBI Taxonomy" id="645275"/>
    <lineage>
        <taxon>Bacteria</taxon>
        <taxon>Bacillati</taxon>
        <taxon>Actinomycetota</taxon>
        <taxon>Actinomycetes</taxon>
        <taxon>Streptosporangiales</taxon>
        <taxon>Nocardiopsidaceae</taxon>
        <taxon>Murinocardiopsis</taxon>
    </lineage>
</organism>
<evidence type="ECO:0000313" key="1">
    <source>
        <dbReference type="EMBL" id="PSK97082.1"/>
    </source>
</evidence>
<accession>A0A2P8DIM9</accession>
<evidence type="ECO:0000313" key="2">
    <source>
        <dbReference type="Proteomes" id="UP000240542"/>
    </source>
</evidence>
<dbReference type="OrthoDB" id="4221269at2"/>
<name>A0A2P8DIM9_9ACTN</name>
<reference evidence="1 2" key="1">
    <citation type="submission" date="2018-03" db="EMBL/GenBank/DDBJ databases">
        <title>Genomic Encyclopedia of Archaeal and Bacterial Type Strains, Phase II (KMG-II): from individual species to whole genera.</title>
        <authorList>
            <person name="Goeker M."/>
        </authorList>
    </citation>
    <scope>NUCLEOTIDE SEQUENCE [LARGE SCALE GENOMIC DNA]</scope>
    <source>
        <strain evidence="1 2">DSM 45312</strain>
    </source>
</reference>
<protein>
    <submittedName>
        <fullName evidence="1">Uncharacterized protein</fullName>
    </submittedName>
</protein>
<keyword evidence="2" id="KW-1185">Reference proteome</keyword>